<proteinExistence type="predicted"/>
<name>A0A8H5I964_9HYPO</name>
<protein>
    <submittedName>
        <fullName evidence="2">Alcohol dehydrogenase</fullName>
    </submittedName>
</protein>
<accession>A0A8H5I964</accession>
<feature type="region of interest" description="Disordered" evidence="1">
    <location>
        <begin position="1"/>
        <end position="22"/>
    </location>
</feature>
<dbReference type="Proteomes" id="UP000574317">
    <property type="component" value="Unassembled WGS sequence"/>
</dbReference>
<dbReference type="AlphaFoldDB" id="A0A8H5I964"/>
<feature type="compositionally biased region" description="Low complexity" evidence="1">
    <location>
        <begin position="235"/>
        <end position="250"/>
    </location>
</feature>
<feature type="compositionally biased region" description="Basic and acidic residues" evidence="1">
    <location>
        <begin position="1238"/>
        <end position="1247"/>
    </location>
</feature>
<keyword evidence="3" id="KW-1185">Reference proteome</keyword>
<gene>
    <name evidence="2" type="ORF">FNAPI_13127</name>
</gene>
<evidence type="ECO:0000256" key="1">
    <source>
        <dbReference type="SAM" id="MobiDB-lite"/>
    </source>
</evidence>
<comment type="caution">
    <text evidence="2">The sequence shown here is derived from an EMBL/GenBank/DDBJ whole genome shotgun (WGS) entry which is preliminary data.</text>
</comment>
<feature type="region of interest" description="Disordered" evidence="1">
    <location>
        <begin position="29"/>
        <end position="48"/>
    </location>
</feature>
<feature type="compositionally biased region" description="Polar residues" evidence="1">
    <location>
        <begin position="225"/>
        <end position="234"/>
    </location>
</feature>
<evidence type="ECO:0000313" key="2">
    <source>
        <dbReference type="EMBL" id="KAF5531813.1"/>
    </source>
</evidence>
<reference evidence="2 3" key="1">
    <citation type="submission" date="2020-05" db="EMBL/GenBank/DDBJ databases">
        <title>Identification and distribution of gene clusters putatively required for synthesis of sphingolipid metabolism inhibitors in phylogenetically diverse species of the filamentous fungus Fusarium.</title>
        <authorList>
            <person name="Kim H.-S."/>
            <person name="Busman M."/>
            <person name="Brown D.W."/>
            <person name="Divon H."/>
            <person name="Uhlig S."/>
            <person name="Proctor R.H."/>
        </authorList>
    </citation>
    <scope>NUCLEOTIDE SEQUENCE [LARGE SCALE GENOMIC DNA]</scope>
    <source>
        <strain evidence="2 3">NRRL 25196</strain>
    </source>
</reference>
<organism evidence="2 3">
    <name type="scientific">Fusarium napiforme</name>
    <dbReference type="NCBI Taxonomy" id="42672"/>
    <lineage>
        <taxon>Eukaryota</taxon>
        <taxon>Fungi</taxon>
        <taxon>Dikarya</taxon>
        <taxon>Ascomycota</taxon>
        <taxon>Pezizomycotina</taxon>
        <taxon>Sordariomycetes</taxon>
        <taxon>Hypocreomycetidae</taxon>
        <taxon>Hypocreales</taxon>
        <taxon>Nectriaceae</taxon>
        <taxon>Fusarium</taxon>
        <taxon>Fusarium fujikuroi species complex</taxon>
    </lineage>
</organism>
<feature type="region of interest" description="Disordered" evidence="1">
    <location>
        <begin position="1189"/>
        <end position="1248"/>
    </location>
</feature>
<feature type="compositionally biased region" description="Basic residues" evidence="1">
    <location>
        <begin position="29"/>
        <end position="44"/>
    </location>
</feature>
<feature type="compositionally biased region" description="Basic and acidic residues" evidence="1">
    <location>
        <begin position="1"/>
        <end position="11"/>
    </location>
</feature>
<feature type="compositionally biased region" description="Basic and acidic residues" evidence="1">
    <location>
        <begin position="1198"/>
        <end position="1212"/>
    </location>
</feature>
<evidence type="ECO:0000313" key="3">
    <source>
        <dbReference type="Proteomes" id="UP000574317"/>
    </source>
</evidence>
<feature type="region of interest" description="Disordered" evidence="1">
    <location>
        <begin position="225"/>
        <end position="285"/>
    </location>
</feature>
<sequence length="1269" mass="143785">MSSTKPDKGEDPLPSLIDRNRREFEKFIRQQRKTAKQTRSKQKNIKKEDELTELKKFAQSFKLATPVPSDLVKLFSNDPSKKKEIIETRRGNAGPFEQEEAEVAENIEAVKHPGYNHPYYSNPYYHQYYSQKIAENMEAVKHPGYNHPYYSNSYYHQHYSQKNHITGPYLSEKAESAKTKMVIETEKQSPQPQKDNKAVPQLPHTKSWADVVRGTSLKFDQTIAPISSPRSNNPTASVYSSSLSSFTRSTEATKTTNLTSVSSRSKTVRRNQVRNPNASLGTLRDIQEVEENAPSVLSQNPTGQLLQHEHCDKDDESLISETSTTYTPEQRDDVVVRFSQAMLKGLQSHLNYGAANKSSRQHVLAYLRSALRTFAEAVEADTSSKTQAKARKMVRRLRSEIARNLQDQVLRDDQVQESNRMPIELPDREEMGAAEKIDRWDIPTPDLDCQAGWQAEPDIQPRYQYHSEPCLSLPTRSESSLERSDIEVSQRDTTQIYGTSINPVEVMKHFSTHPAFEELLQTTRKLFERFHSQKMDLVRQRTSLSIRRQLGKQASNNSVAIFNLDWDLQSFLIANYDDGVHQNIDKILAVTGTMGNAQLCSVGQYFAWAWPGYGFQLLGELQSTLRGSISKNRRHKRHPAGRVTVDSTLRMVTVHGAEDFIIAIAQQLSWLIAVCQEKQDQLSHAYVGFFEASSAETNAIATFDIDVQLEVASFQPSGSCWNTIVGPAVIVTGFPFPERHHNEQGLEMSIPVMAALADTPQAVSYRGGFVFKARHHALVPIEDFGSSIQWHLIDTYPERLDWAHIDMLCPKRLRGTMSKEFWNRRSFLGWCPQVLEFLATSSFNHASIQYSKAVKPPRWAQIDKFVIGFSQWGTATAEVTFGKKDGFRSLRPDDYETLLDDAKETQVILHDTTHKRAFQTNAEDLILNILLHRQSLRLSGQSQNPTEKNAVDIIHGADISRQKTSTRAAMINNAEKVFSIRTSMSNTRKEKSRFKYEVKLLYSTVDGLWAQSYASGSTVVKLGVKFGQNVTGWEYMDVVNNVKVILPKSVDLKKSCGRWNDYAEDIQAIVLFGGEFGDVLKPGSSNLCLNYKSLPRDECYLGIRVDALQSLFDRQGSSQDQKKLSPSGLTLQGSQDLFRPCLGICSDHVVRIVKQSKGHCPLPLEKNGAIIIGEARGGLLPNIFGKNQELQKKPSRAQRQERQALYRTERETAPTTATQSPRPDVLPNPIDSSNRTSDNAKARRQRYEMSSWDRQFVVHFFKPTDENLE</sequence>
<dbReference type="EMBL" id="JAAOAO010000759">
    <property type="protein sequence ID" value="KAF5531813.1"/>
    <property type="molecule type" value="Genomic_DNA"/>
</dbReference>